<protein>
    <submittedName>
        <fullName evidence="1">Uncharacterized protein</fullName>
    </submittedName>
</protein>
<organism evidence="1 2">
    <name type="scientific">Purpureocillium lilacinum</name>
    <name type="common">Paecilomyces lilacinus</name>
    <dbReference type="NCBI Taxonomy" id="33203"/>
    <lineage>
        <taxon>Eukaryota</taxon>
        <taxon>Fungi</taxon>
        <taxon>Dikarya</taxon>
        <taxon>Ascomycota</taxon>
        <taxon>Pezizomycotina</taxon>
        <taxon>Sordariomycetes</taxon>
        <taxon>Hypocreomycetidae</taxon>
        <taxon>Hypocreales</taxon>
        <taxon>Ophiocordycipitaceae</taxon>
        <taxon>Purpureocillium</taxon>
    </lineage>
</organism>
<keyword evidence="2" id="KW-1185">Reference proteome</keyword>
<name>A0ACC4DHP4_PURLI</name>
<gene>
    <name evidence="1" type="ORF">ACCO45_011294</name>
</gene>
<sequence>MKTVNKYSRRVAIVQSGWRTQLVLGMLAGAIIGTCIVLLVVEKLRPSESSL</sequence>
<dbReference type="Proteomes" id="UP001638806">
    <property type="component" value="Unassembled WGS sequence"/>
</dbReference>
<proteinExistence type="predicted"/>
<reference evidence="1" key="1">
    <citation type="submission" date="2024-12" db="EMBL/GenBank/DDBJ databases">
        <title>Comparative genomics and development of molecular markers within Purpureocillium lilacinum and among Purpureocillium species.</title>
        <authorList>
            <person name="Yeh Z.-Y."/>
            <person name="Ni N.-T."/>
            <person name="Lo P.-H."/>
            <person name="Mushyakhwo K."/>
            <person name="Lin C.-F."/>
            <person name="Nai Y.-S."/>
        </authorList>
    </citation>
    <scope>NUCLEOTIDE SEQUENCE</scope>
    <source>
        <strain evidence="1">NCHU-NPUST-175</strain>
    </source>
</reference>
<evidence type="ECO:0000313" key="2">
    <source>
        <dbReference type="Proteomes" id="UP001638806"/>
    </source>
</evidence>
<evidence type="ECO:0000313" key="1">
    <source>
        <dbReference type="EMBL" id="KAL3955731.1"/>
    </source>
</evidence>
<dbReference type="EMBL" id="JBGNUJ010000010">
    <property type="protein sequence ID" value="KAL3955731.1"/>
    <property type="molecule type" value="Genomic_DNA"/>
</dbReference>
<comment type="caution">
    <text evidence="1">The sequence shown here is derived from an EMBL/GenBank/DDBJ whole genome shotgun (WGS) entry which is preliminary data.</text>
</comment>
<accession>A0ACC4DHP4</accession>